<dbReference type="PATRIC" id="fig|1435349.4.peg.593"/>
<gene>
    <name evidence="2" type="ORF">PW52_12875</name>
</gene>
<dbReference type="OrthoDB" id="822156at2"/>
<dbReference type="Proteomes" id="UP000032578">
    <property type="component" value="Unassembled WGS sequence"/>
</dbReference>
<feature type="transmembrane region" description="Helical" evidence="1">
    <location>
        <begin position="111"/>
        <end position="131"/>
    </location>
</feature>
<dbReference type="AlphaFoldDB" id="A0A0D7W8H0"/>
<dbReference type="RefSeq" id="WP_044633362.1">
    <property type="nucleotide sequence ID" value="NZ_JTDW01000010.1"/>
</dbReference>
<reference evidence="2 3" key="1">
    <citation type="submission" date="2014-11" db="EMBL/GenBank/DDBJ databases">
        <title>Tamlana sedimentorum sp. nov., isolated from shallow sand sediments of the Sea of Japan.</title>
        <authorList>
            <person name="Romanenko L.A."/>
        </authorList>
    </citation>
    <scope>NUCLEOTIDE SEQUENCE [LARGE SCALE GENOMIC DNA]</scope>
    <source>
        <strain evidence="2 3">JCM 19808</strain>
    </source>
</reference>
<evidence type="ECO:0008006" key="4">
    <source>
        <dbReference type="Google" id="ProtNLM"/>
    </source>
</evidence>
<feature type="transmembrane region" description="Helical" evidence="1">
    <location>
        <begin position="7"/>
        <end position="28"/>
    </location>
</feature>
<feature type="transmembrane region" description="Helical" evidence="1">
    <location>
        <begin position="85"/>
        <end position="105"/>
    </location>
</feature>
<organism evidence="2 3">
    <name type="scientific">Neotamlana sedimentorum</name>
    <dbReference type="NCBI Taxonomy" id="1435349"/>
    <lineage>
        <taxon>Bacteria</taxon>
        <taxon>Pseudomonadati</taxon>
        <taxon>Bacteroidota</taxon>
        <taxon>Flavobacteriia</taxon>
        <taxon>Flavobacteriales</taxon>
        <taxon>Flavobacteriaceae</taxon>
        <taxon>Neotamlana</taxon>
    </lineage>
</organism>
<evidence type="ECO:0000313" key="2">
    <source>
        <dbReference type="EMBL" id="KJD34983.1"/>
    </source>
</evidence>
<feature type="transmembrane region" description="Helical" evidence="1">
    <location>
        <begin position="143"/>
        <end position="164"/>
    </location>
</feature>
<sequence length="218" mass="25509">MEKAYKNIGYIMLILVPLVILAFYKTYFGQFPDFNENTSALSHSKISIFDHIHVFFASLWILLFIIQPLLIRFRKYKSHKIIGKVSYFLFPILILSFIHPIFRILQADHAMLAYLPISDAVLLILFYVLAIYHKKDTPKHMRYIIGTAAVFIGPIFGRIGPYIFDLHPRTINNIKFIFIYLLFTGLIVLDKKYGRNFIPYIIIICGMIIKQILFNVLL</sequence>
<feature type="transmembrane region" description="Helical" evidence="1">
    <location>
        <begin position="170"/>
        <end position="190"/>
    </location>
</feature>
<comment type="caution">
    <text evidence="2">The sequence shown here is derived from an EMBL/GenBank/DDBJ whole genome shotgun (WGS) entry which is preliminary data.</text>
</comment>
<evidence type="ECO:0000313" key="3">
    <source>
        <dbReference type="Proteomes" id="UP000032578"/>
    </source>
</evidence>
<protein>
    <recommendedName>
        <fullName evidence="4">DUF2306 domain-containing protein</fullName>
    </recommendedName>
</protein>
<feature type="transmembrane region" description="Helical" evidence="1">
    <location>
        <begin position="197"/>
        <end position="217"/>
    </location>
</feature>
<feature type="transmembrane region" description="Helical" evidence="1">
    <location>
        <begin position="48"/>
        <end position="73"/>
    </location>
</feature>
<keyword evidence="1" id="KW-0472">Membrane</keyword>
<keyword evidence="3" id="KW-1185">Reference proteome</keyword>
<keyword evidence="1" id="KW-1133">Transmembrane helix</keyword>
<name>A0A0D7W8H0_9FLAO</name>
<dbReference type="EMBL" id="JTDW01000010">
    <property type="protein sequence ID" value="KJD34983.1"/>
    <property type="molecule type" value="Genomic_DNA"/>
</dbReference>
<keyword evidence="1" id="KW-0812">Transmembrane</keyword>
<accession>A0A0D7W8H0</accession>
<evidence type="ECO:0000256" key="1">
    <source>
        <dbReference type="SAM" id="Phobius"/>
    </source>
</evidence>
<proteinExistence type="predicted"/>